<dbReference type="PANTHER" id="PTHR34590:SF15">
    <property type="entry name" value="PROTEIN KINASE DOMAIN-CONTAINING PROTEIN"/>
    <property type="match status" value="1"/>
</dbReference>
<proteinExistence type="predicted"/>
<dbReference type="Proteomes" id="UP001630127">
    <property type="component" value="Unassembled WGS sequence"/>
</dbReference>
<evidence type="ECO:0000313" key="1">
    <source>
        <dbReference type="EMBL" id="KAL3523581.1"/>
    </source>
</evidence>
<comment type="caution">
    <text evidence="1">The sequence shown here is derived from an EMBL/GenBank/DDBJ whole genome shotgun (WGS) entry which is preliminary data.</text>
</comment>
<keyword evidence="2" id="KW-1185">Reference proteome</keyword>
<dbReference type="EMBL" id="JBJUIK010000007">
    <property type="protein sequence ID" value="KAL3523581.1"/>
    <property type="molecule type" value="Genomic_DNA"/>
</dbReference>
<protein>
    <submittedName>
        <fullName evidence="1">Uncharacterized protein</fullName>
    </submittedName>
</protein>
<accession>A0ABD2ZVX0</accession>
<name>A0ABD2ZVX0_9GENT</name>
<reference evidence="1 2" key="1">
    <citation type="submission" date="2024-11" db="EMBL/GenBank/DDBJ databases">
        <title>A near-complete genome assembly of Cinchona calisaya.</title>
        <authorList>
            <person name="Lian D.C."/>
            <person name="Zhao X.W."/>
            <person name="Wei L."/>
        </authorList>
    </citation>
    <scope>NUCLEOTIDE SEQUENCE [LARGE SCALE GENOMIC DNA]</scope>
    <source>
        <tissue evidence="1">Nenye</tissue>
    </source>
</reference>
<gene>
    <name evidence="1" type="ORF">ACH5RR_016415</name>
</gene>
<evidence type="ECO:0000313" key="2">
    <source>
        <dbReference type="Proteomes" id="UP001630127"/>
    </source>
</evidence>
<sequence>MDPIPYKTSRISTTEFGYTFEVNPGPFTLLRNFSASLATQTLGVKYLVKEYSLNVEERRRLKITFLCSLTPESNLKVYAFGNGIEIISMPTGLYYTTNGDLGVRVVGQNNRFHSIDNSTALELTHRLNIGGSFISSVEDFGMFRRWSEDINYLLESSVH</sequence>
<dbReference type="AlphaFoldDB" id="A0ABD2ZVX0"/>
<dbReference type="PANTHER" id="PTHR34590">
    <property type="entry name" value="OS03G0124300 PROTEIN-RELATED"/>
    <property type="match status" value="1"/>
</dbReference>
<dbReference type="InterPro" id="IPR045272">
    <property type="entry name" value="ANXUR1/2-like"/>
</dbReference>
<organism evidence="1 2">
    <name type="scientific">Cinchona calisaya</name>
    <dbReference type="NCBI Taxonomy" id="153742"/>
    <lineage>
        <taxon>Eukaryota</taxon>
        <taxon>Viridiplantae</taxon>
        <taxon>Streptophyta</taxon>
        <taxon>Embryophyta</taxon>
        <taxon>Tracheophyta</taxon>
        <taxon>Spermatophyta</taxon>
        <taxon>Magnoliopsida</taxon>
        <taxon>eudicotyledons</taxon>
        <taxon>Gunneridae</taxon>
        <taxon>Pentapetalae</taxon>
        <taxon>asterids</taxon>
        <taxon>lamiids</taxon>
        <taxon>Gentianales</taxon>
        <taxon>Rubiaceae</taxon>
        <taxon>Cinchonoideae</taxon>
        <taxon>Cinchoneae</taxon>
        <taxon>Cinchona</taxon>
    </lineage>
</organism>